<feature type="DNA-binding region" description="OmpR/PhoB-type" evidence="2">
    <location>
        <begin position="24"/>
        <end position="122"/>
    </location>
</feature>
<proteinExistence type="predicted"/>
<dbReference type="Proteomes" id="UP001064933">
    <property type="component" value="Chromosome"/>
</dbReference>
<accession>A0ABY6AT23</accession>
<evidence type="ECO:0000313" key="5">
    <source>
        <dbReference type="Proteomes" id="UP001064933"/>
    </source>
</evidence>
<organism evidence="4 5">
    <name type="scientific">Roseateles amylovorans</name>
    <dbReference type="NCBI Taxonomy" id="2978473"/>
    <lineage>
        <taxon>Bacteria</taxon>
        <taxon>Pseudomonadati</taxon>
        <taxon>Pseudomonadota</taxon>
        <taxon>Betaproteobacteria</taxon>
        <taxon>Burkholderiales</taxon>
        <taxon>Sphaerotilaceae</taxon>
        <taxon>Roseateles</taxon>
    </lineage>
</organism>
<evidence type="ECO:0000313" key="4">
    <source>
        <dbReference type="EMBL" id="UXH76167.1"/>
    </source>
</evidence>
<protein>
    <submittedName>
        <fullName evidence="4">Helix-turn-helix transcriptional regulator</fullName>
    </submittedName>
</protein>
<evidence type="ECO:0000256" key="2">
    <source>
        <dbReference type="PROSITE-ProRule" id="PRU01091"/>
    </source>
</evidence>
<dbReference type="SMART" id="SM00382">
    <property type="entry name" value="AAA"/>
    <property type="match status" value="1"/>
</dbReference>
<dbReference type="PROSITE" id="PS51755">
    <property type="entry name" value="OMPR_PHOB"/>
    <property type="match status" value="1"/>
</dbReference>
<dbReference type="InterPro" id="IPR058852">
    <property type="entry name" value="HTH_77"/>
</dbReference>
<dbReference type="SUPFAM" id="SSF46894">
    <property type="entry name" value="C-terminal effector domain of the bipartite response regulators"/>
    <property type="match status" value="1"/>
</dbReference>
<dbReference type="EMBL" id="CP104562">
    <property type="protein sequence ID" value="UXH76167.1"/>
    <property type="molecule type" value="Genomic_DNA"/>
</dbReference>
<keyword evidence="1 2" id="KW-0238">DNA-binding</keyword>
<feature type="domain" description="OmpR/PhoB-type" evidence="3">
    <location>
        <begin position="24"/>
        <end position="122"/>
    </location>
</feature>
<dbReference type="PANTHER" id="PTHR47691">
    <property type="entry name" value="REGULATOR-RELATED"/>
    <property type="match status" value="1"/>
</dbReference>
<dbReference type="Gene3D" id="3.40.50.300">
    <property type="entry name" value="P-loop containing nucleotide triphosphate hydrolases"/>
    <property type="match status" value="1"/>
</dbReference>
<dbReference type="CDD" id="cd00383">
    <property type="entry name" value="trans_reg_C"/>
    <property type="match status" value="1"/>
</dbReference>
<dbReference type="SMART" id="SM00862">
    <property type="entry name" value="Trans_reg_C"/>
    <property type="match status" value="1"/>
</dbReference>
<dbReference type="Gene3D" id="1.10.10.10">
    <property type="entry name" value="Winged helix-like DNA-binding domain superfamily/Winged helix DNA-binding domain"/>
    <property type="match status" value="1"/>
</dbReference>
<dbReference type="Pfam" id="PF13401">
    <property type="entry name" value="AAA_22"/>
    <property type="match status" value="1"/>
</dbReference>
<name>A0ABY6AT23_9BURK</name>
<evidence type="ECO:0000256" key="1">
    <source>
        <dbReference type="ARBA" id="ARBA00023125"/>
    </source>
</evidence>
<sequence>MSTLPANALPSPPAPDAGLGSLDPGLLRFGEFEICPARRTLTRDGEPMRLGSRSFDLLVALCQRPGEILSNQDLMAAAWPNRVVDEGGVRVQIAALRKALGDGQDGRRFITNVPLRGYCFVAAVTAPDADTAPGGLRSVPAHPPVPRPVASRIGALPSALTPLVGRERDVDLVTLRLLERPCVTLVGPGGIGKTSVARAVAQRLSQREGFDVLFVELASLATAARTPMAIASTLGIMASDTDPLPAIAAALRSQPLMLLVLDNCEHVIDGAASTIDYLLAHAPNVRVLCTSRESLRIEGEWVQGLEPLALPPANLAHVDEALRYPAVSLFVERANATARGFQLGDGEVSLVSSICRSLDGIPLAIELAAAAVDIVGLDGLVDRLGIRLALLGRGRRTAAPRQQTMRATLDWSYHLLSADEQSMLAAFSIFKGQFSYAAACAVTGRSKEAVDVGLSGLVSKSLLSTDRSSNPLRYQLLEITREYAAERLAAGDDAPLVALRHAHFLRDLLRTRVDAPPQGQPQPTPRVCEPARWIDDVRQAIQWALSDPQTQTQALGISIAARAAPLYFSLSMLAEFRELAERALEMIDAVDSRIDSDAEDEMHLCEGLGHALWHTRADTGAMATAFRRALVIAEQRQATTSRMRCLWGLWLVCNATGDYAGSRALAERFGEIEATATDASARLSHARMMALGLHLDGDQDRAATFARLILDQPPAINLAAGMGLFQFDQRVAALAVTARIQWMQGRPDAALASAAEAVREAVSLDHALSLCYAIAIGAAPVAMWCGDLALARVWTDLLRQRSQANSLHFWRAFGDTYQQLLDLEDGRSVPGDVFPKPDTDTMLRETLCTVRPSLADDFVLGRARRGESGWCHPELLRVAGERHLAAGDVQAGAAAIKKGIDVSRRQGAISWELRCAMSLVRWSPLLGDEAAHRSELRAVFTRFHEGFATRDLCQAAQLLQPSDPR</sequence>
<evidence type="ECO:0000259" key="3">
    <source>
        <dbReference type="PROSITE" id="PS51755"/>
    </source>
</evidence>
<dbReference type="SUPFAM" id="SSF52540">
    <property type="entry name" value="P-loop containing nucleoside triphosphate hydrolases"/>
    <property type="match status" value="1"/>
</dbReference>
<dbReference type="InterPro" id="IPR001867">
    <property type="entry name" value="OmpR/PhoB-type_DNA-bd"/>
</dbReference>
<dbReference type="InterPro" id="IPR036388">
    <property type="entry name" value="WH-like_DNA-bd_sf"/>
</dbReference>
<dbReference type="RefSeq" id="WP_261755899.1">
    <property type="nucleotide sequence ID" value="NZ_CP104562.2"/>
</dbReference>
<keyword evidence="5" id="KW-1185">Reference proteome</keyword>
<dbReference type="PANTHER" id="PTHR47691:SF3">
    <property type="entry name" value="HTH-TYPE TRANSCRIPTIONAL REGULATOR RV0890C-RELATED"/>
    <property type="match status" value="1"/>
</dbReference>
<dbReference type="InterPro" id="IPR016032">
    <property type="entry name" value="Sig_transdc_resp-reg_C-effctor"/>
</dbReference>
<reference evidence="4" key="1">
    <citation type="submission" date="2022-10" db="EMBL/GenBank/DDBJ databases">
        <title>Characterization and whole genome sequencing of a new Roseateles species, isolated from fresh water.</title>
        <authorList>
            <person name="Guliayeva D.Y."/>
            <person name="Akhremchuk A.E."/>
            <person name="Sikolenko M.A."/>
            <person name="Valentovich L.N."/>
            <person name="Sidarenka A.V."/>
        </authorList>
    </citation>
    <scope>NUCLEOTIDE SEQUENCE</scope>
    <source>
        <strain evidence="4">BIM B-1768</strain>
    </source>
</reference>
<dbReference type="Pfam" id="PF25872">
    <property type="entry name" value="HTH_77"/>
    <property type="match status" value="1"/>
</dbReference>
<dbReference type="Pfam" id="PF00486">
    <property type="entry name" value="Trans_reg_C"/>
    <property type="match status" value="1"/>
</dbReference>
<dbReference type="InterPro" id="IPR049945">
    <property type="entry name" value="AAA_22"/>
</dbReference>
<dbReference type="InterPro" id="IPR027417">
    <property type="entry name" value="P-loop_NTPase"/>
</dbReference>
<dbReference type="InterPro" id="IPR003593">
    <property type="entry name" value="AAA+_ATPase"/>
</dbReference>
<gene>
    <name evidence="4" type="ORF">N4261_13900</name>
</gene>